<sequence length="412" mass="46434">MFTLLLLINTLLVQVPFSSVVFGLKLTALNVPSGVKQGAPVWLYCGYDLEEDDLYSVKWYKNHVEFYRYLPSDEPPGQKYDLLGVHINLNKSNQTHVYLEKTDLNSEGSYGCEVSTEAPSYRTVKADKDMNVYVLPEGKPTIDGIDRMYEIGDHVNLTCVSRPSKPAAVLSWTINGRPVDERFLTPMQTERYLDGLESTILGLQFQANFNNFNQGVMKVRCMATISQDYCSHSEKTVIGERLKATPDQIINLTIGEIKLNRFIKLAVVLLFPMLHTSFYLFIIDEPLQFSRSGIYCRCAVDINNIAHVARPDYVIRYPNVNYVGGMVASVLGLKFRVQQNHFLSEGLRLKCTATASRVIGTNSREATVGNLRQSSGLHVSENRGSVLNKSSGCYVHVWLFWCLVALHYSVTD</sequence>
<dbReference type="InterPro" id="IPR013783">
    <property type="entry name" value="Ig-like_fold"/>
</dbReference>
<evidence type="ECO:0000313" key="5">
    <source>
        <dbReference type="RefSeq" id="XP_022240361.1"/>
    </source>
</evidence>
<dbReference type="InterPro" id="IPR036179">
    <property type="entry name" value="Ig-like_dom_sf"/>
</dbReference>
<dbReference type="GeneID" id="106458180"/>
<dbReference type="SUPFAM" id="SSF48726">
    <property type="entry name" value="Immunoglobulin"/>
    <property type="match status" value="2"/>
</dbReference>
<feature type="signal peptide" evidence="2">
    <location>
        <begin position="1"/>
        <end position="23"/>
    </location>
</feature>
<protein>
    <submittedName>
        <fullName evidence="5">Uncharacterized protein LOC106458180</fullName>
    </submittedName>
</protein>
<dbReference type="InterPro" id="IPR007110">
    <property type="entry name" value="Ig-like_dom"/>
</dbReference>
<feature type="chain" id="PRO_5045432458" evidence="2">
    <location>
        <begin position="24"/>
        <end position="412"/>
    </location>
</feature>
<dbReference type="RefSeq" id="XP_022240361.1">
    <property type="nucleotide sequence ID" value="XM_022384653.1"/>
</dbReference>
<evidence type="ECO:0000256" key="2">
    <source>
        <dbReference type="SAM" id="SignalP"/>
    </source>
</evidence>
<dbReference type="PANTHER" id="PTHR21261">
    <property type="entry name" value="BEAT PROTEIN"/>
    <property type="match status" value="1"/>
</dbReference>
<keyword evidence="4" id="KW-1185">Reference proteome</keyword>
<dbReference type="Gene3D" id="2.60.40.10">
    <property type="entry name" value="Immunoglobulins"/>
    <property type="match status" value="2"/>
</dbReference>
<feature type="domain" description="Ig-like" evidence="3">
    <location>
        <begin position="16"/>
        <end position="131"/>
    </location>
</feature>
<gene>
    <name evidence="5" type="primary">LOC106458180</name>
</gene>
<keyword evidence="2" id="KW-0732">Signal</keyword>
<evidence type="ECO:0000313" key="4">
    <source>
        <dbReference type="Proteomes" id="UP000694941"/>
    </source>
</evidence>
<dbReference type="Pfam" id="PF08205">
    <property type="entry name" value="C2-set_2"/>
    <property type="match status" value="1"/>
</dbReference>
<reference evidence="5" key="1">
    <citation type="submission" date="2025-08" db="UniProtKB">
        <authorList>
            <consortium name="RefSeq"/>
        </authorList>
    </citation>
    <scope>IDENTIFICATION</scope>
    <source>
        <tissue evidence="5">Muscle</tissue>
    </source>
</reference>
<organism evidence="4 5">
    <name type="scientific">Limulus polyphemus</name>
    <name type="common">Atlantic horseshoe crab</name>
    <dbReference type="NCBI Taxonomy" id="6850"/>
    <lineage>
        <taxon>Eukaryota</taxon>
        <taxon>Metazoa</taxon>
        <taxon>Ecdysozoa</taxon>
        <taxon>Arthropoda</taxon>
        <taxon>Chelicerata</taxon>
        <taxon>Merostomata</taxon>
        <taxon>Xiphosura</taxon>
        <taxon>Limulidae</taxon>
        <taxon>Limulus</taxon>
    </lineage>
</organism>
<dbReference type="Proteomes" id="UP000694941">
    <property type="component" value="Unplaced"/>
</dbReference>
<evidence type="ECO:0000259" key="3">
    <source>
        <dbReference type="PROSITE" id="PS50835"/>
    </source>
</evidence>
<dbReference type="PANTHER" id="PTHR21261:SF15">
    <property type="entry name" value="BEATEN PATH IIIA, ISOFORM D-RELATED"/>
    <property type="match status" value="1"/>
</dbReference>
<keyword evidence="1" id="KW-1015">Disulfide bond</keyword>
<accession>A0ABM1S9Q6</accession>
<evidence type="ECO:0000256" key="1">
    <source>
        <dbReference type="ARBA" id="ARBA00023157"/>
    </source>
</evidence>
<name>A0ABM1S9Q6_LIMPO</name>
<dbReference type="InterPro" id="IPR013162">
    <property type="entry name" value="CD80_C2-set"/>
</dbReference>
<proteinExistence type="predicted"/>
<dbReference type="PROSITE" id="PS50835">
    <property type="entry name" value="IG_LIKE"/>
    <property type="match status" value="1"/>
</dbReference>